<keyword evidence="1 2" id="KW-0812">Transmembrane</keyword>
<reference evidence="3" key="3">
    <citation type="submission" date="2015-04" db="UniProtKB">
        <authorList>
            <consortium name="EnsemblPlants"/>
        </authorList>
    </citation>
    <scope>IDENTIFICATION</scope>
    <source>
        <strain evidence="3">cv. Jemalong A17</strain>
    </source>
</reference>
<protein>
    <submittedName>
        <fullName evidence="2">Transmembrane protein, putative</fullName>
    </submittedName>
</protein>
<keyword evidence="1" id="KW-1133">Transmembrane helix</keyword>
<keyword evidence="1" id="KW-0472">Membrane</keyword>
<name>G7L8N2_MEDTR</name>
<dbReference type="Proteomes" id="UP000002051">
    <property type="component" value="Chromosome 8"/>
</dbReference>
<accession>G7L8N2</accession>
<dbReference type="PaxDb" id="3880-AET03566"/>
<evidence type="ECO:0000256" key="1">
    <source>
        <dbReference type="SAM" id="Phobius"/>
    </source>
</evidence>
<evidence type="ECO:0000313" key="4">
    <source>
        <dbReference type="Proteomes" id="UP000002051"/>
    </source>
</evidence>
<evidence type="ECO:0000313" key="3">
    <source>
        <dbReference type="EnsemblPlants" id="AET03566"/>
    </source>
</evidence>
<gene>
    <name evidence="2" type="ordered locus">MTR_8g073030</name>
</gene>
<evidence type="ECO:0000313" key="2">
    <source>
        <dbReference type="EMBL" id="AET03566.1"/>
    </source>
</evidence>
<sequence>MADLSRGWLTERLFSWSSFYLFSFRLVFMLGVMCLCCGIPEDFAAVSISQTKFPADSDAAVKIHEGPKPKNFKLQGRNPKRKFYKEKSGNDLYYG</sequence>
<reference evidence="2 4" key="1">
    <citation type="journal article" date="2011" name="Nature">
        <title>The Medicago genome provides insight into the evolution of rhizobial symbioses.</title>
        <authorList>
            <person name="Young N.D."/>
            <person name="Debelle F."/>
            <person name="Oldroyd G.E."/>
            <person name="Geurts R."/>
            <person name="Cannon S.B."/>
            <person name="Udvardi M.K."/>
            <person name="Benedito V.A."/>
            <person name="Mayer K.F."/>
            <person name="Gouzy J."/>
            <person name="Schoof H."/>
            <person name="Van de Peer Y."/>
            <person name="Proost S."/>
            <person name="Cook D.R."/>
            <person name="Meyers B.C."/>
            <person name="Spannagl M."/>
            <person name="Cheung F."/>
            <person name="De Mita S."/>
            <person name="Krishnakumar V."/>
            <person name="Gundlach H."/>
            <person name="Zhou S."/>
            <person name="Mudge J."/>
            <person name="Bharti A.K."/>
            <person name="Murray J.D."/>
            <person name="Naoumkina M.A."/>
            <person name="Rosen B."/>
            <person name="Silverstein K.A."/>
            <person name="Tang H."/>
            <person name="Rombauts S."/>
            <person name="Zhao P.X."/>
            <person name="Zhou P."/>
            <person name="Barbe V."/>
            <person name="Bardou P."/>
            <person name="Bechner M."/>
            <person name="Bellec A."/>
            <person name="Berger A."/>
            <person name="Berges H."/>
            <person name="Bidwell S."/>
            <person name="Bisseling T."/>
            <person name="Choisne N."/>
            <person name="Couloux A."/>
            <person name="Denny R."/>
            <person name="Deshpande S."/>
            <person name="Dai X."/>
            <person name="Doyle J.J."/>
            <person name="Dudez A.M."/>
            <person name="Farmer A.D."/>
            <person name="Fouteau S."/>
            <person name="Franken C."/>
            <person name="Gibelin C."/>
            <person name="Gish J."/>
            <person name="Goldstein S."/>
            <person name="Gonzalez A.J."/>
            <person name="Green P.J."/>
            <person name="Hallab A."/>
            <person name="Hartog M."/>
            <person name="Hua A."/>
            <person name="Humphray S.J."/>
            <person name="Jeong D.H."/>
            <person name="Jing Y."/>
            <person name="Jocker A."/>
            <person name="Kenton S.M."/>
            <person name="Kim D.J."/>
            <person name="Klee K."/>
            <person name="Lai H."/>
            <person name="Lang C."/>
            <person name="Lin S."/>
            <person name="Macmil S.L."/>
            <person name="Magdelenat G."/>
            <person name="Matthews L."/>
            <person name="McCorrison J."/>
            <person name="Monaghan E.L."/>
            <person name="Mun J.H."/>
            <person name="Najar F.Z."/>
            <person name="Nicholson C."/>
            <person name="Noirot C."/>
            <person name="O'Bleness M."/>
            <person name="Paule C.R."/>
            <person name="Poulain J."/>
            <person name="Prion F."/>
            <person name="Qin B."/>
            <person name="Qu C."/>
            <person name="Retzel E.F."/>
            <person name="Riddle C."/>
            <person name="Sallet E."/>
            <person name="Samain S."/>
            <person name="Samson N."/>
            <person name="Sanders I."/>
            <person name="Saurat O."/>
            <person name="Scarpelli C."/>
            <person name="Schiex T."/>
            <person name="Segurens B."/>
            <person name="Severin A.J."/>
            <person name="Sherrier D.J."/>
            <person name="Shi R."/>
            <person name="Sims S."/>
            <person name="Singer S.R."/>
            <person name="Sinharoy S."/>
            <person name="Sterck L."/>
            <person name="Viollet A."/>
            <person name="Wang B.B."/>
            <person name="Wang K."/>
            <person name="Wang M."/>
            <person name="Wang X."/>
            <person name="Warfsmann J."/>
            <person name="Weissenbach J."/>
            <person name="White D.D."/>
            <person name="White J.D."/>
            <person name="Wiley G.B."/>
            <person name="Wincker P."/>
            <person name="Xing Y."/>
            <person name="Yang L."/>
            <person name="Yao Z."/>
            <person name="Ying F."/>
            <person name="Zhai J."/>
            <person name="Zhou L."/>
            <person name="Zuber A."/>
            <person name="Denarie J."/>
            <person name="Dixon R.A."/>
            <person name="May G.D."/>
            <person name="Schwartz D.C."/>
            <person name="Rogers J."/>
            <person name="Quetier F."/>
            <person name="Town C.D."/>
            <person name="Roe B.A."/>
        </authorList>
    </citation>
    <scope>NUCLEOTIDE SEQUENCE [LARGE SCALE GENOMIC DNA]</scope>
    <source>
        <strain evidence="2">A17</strain>
        <strain evidence="3 4">cv. Jemalong A17</strain>
    </source>
</reference>
<organism evidence="2 4">
    <name type="scientific">Medicago truncatula</name>
    <name type="common">Barrel medic</name>
    <name type="synonym">Medicago tribuloides</name>
    <dbReference type="NCBI Taxonomy" id="3880"/>
    <lineage>
        <taxon>Eukaryota</taxon>
        <taxon>Viridiplantae</taxon>
        <taxon>Streptophyta</taxon>
        <taxon>Embryophyta</taxon>
        <taxon>Tracheophyta</taxon>
        <taxon>Spermatophyta</taxon>
        <taxon>Magnoliopsida</taxon>
        <taxon>eudicotyledons</taxon>
        <taxon>Gunneridae</taxon>
        <taxon>Pentapetalae</taxon>
        <taxon>rosids</taxon>
        <taxon>fabids</taxon>
        <taxon>Fabales</taxon>
        <taxon>Fabaceae</taxon>
        <taxon>Papilionoideae</taxon>
        <taxon>50 kb inversion clade</taxon>
        <taxon>NPAAA clade</taxon>
        <taxon>Hologalegina</taxon>
        <taxon>IRL clade</taxon>
        <taxon>Trifolieae</taxon>
        <taxon>Medicago</taxon>
    </lineage>
</organism>
<keyword evidence="4" id="KW-1185">Reference proteome</keyword>
<reference evidence="2 4" key="2">
    <citation type="journal article" date="2014" name="BMC Genomics">
        <title>An improved genome release (version Mt4.0) for the model legume Medicago truncatula.</title>
        <authorList>
            <person name="Tang H."/>
            <person name="Krishnakumar V."/>
            <person name="Bidwell S."/>
            <person name="Rosen B."/>
            <person name="Chan A."/>
            <person name="Zhou S."/>
            <person name="Gentzbittel L."/>
            <person name="Childs K.L."/>
            <person name="Yandell M."/>
            <person name="Gundlach H."/>
            <person name="Mayer K.F."/>
            <person name="Schwartz D.C."/>
            <person name="Town C.D."/>
        </authorList>
    </citation>
    <scope>GENOME REANNOTATION</scope>
    <source>
        <strain evidence="3 4">cv. Jemalong A17</strain>
    </source>
</reference>
<dbReference type="EMBL" id="CM001224">
    <property type="protein sequence ID" value="AET03566.1"/>
    <property type="molecule type" value="Genomic_DNA"/>
</dbReference>
<dbReference type="HOGENOM" id="CLU_2376072_0_0_1"/>
<dbReference type="AlphaFoldDB" id="G7L8N2"/>
<dbReference type="EnsemblPlants" id="AET03566">
    <property type="protein sequence ID" value="AET03566"/>
    <property type="gene ID" value="MTR_8g073030"/>
</dbReference>
<proteinExistence type="predicted"/>
<feature type="transmembrane region" description="Helical" evidence="1">
    <location>
        <begin position="20"/>
        <end position="39"/>
    </location>
</feature>